<protein>
    <recommendedName>
        <fullName evidence="2">inorganic diphosphatase</fullName>
        <ecNumber evidence="2">3.6.1.1</ecNumber>
    </recommendedName>
</protein>
<dbReference type="PANTHER" id="PTHR10286">
    <property type="entry name" value="INORGANIC PYROPHOSPHATASE"/>
    <property type="match status" value="1"/>
</dbReference>
<dbReference type="InterPro" id="IPR036649">
    <property type="entry name" value="Pyrophosphatase_sf"/>
</dbReference>
<evidence type="ECO:0000256" key="4">
    <source>
        <dbReference type="ARBA" id="ARBA00022801"/>
    </source>
</evidence>
<dbReference type="GO" id="GO:0006796">
    <property type="term" value="P:phosphate-containing compound metabolic process"/>
    <property type="evidence" value="ECO:0007669"/>
    <property type="project" value="InterPro"/>
</dbReference>
<dbReference type="InterPro" id="IPR008162">
    <property type="entry name" value="Pyrophosphatase"/>
</dbReference>
<evidence type="ECO:0000256" key="2">
    <source>
        <dbReference type="ARBA" id="ARBA00012146"/>
    </source>
</evidence>
<dbReference type="RefSeq" id="WP_009780237.1">
    <property type="nucleotide sequence ID" value="NZ_CH672395.1"/>
</dbReference>
<dbReference type="Pfam" id="PF00719">
    <property type="entry name" value="Pyrophosphatase"/>
    <property type="match status" value="1"/>
</dbReference>
<evidence type="ECO:0000256" key="1">
    <source>
        <dbReference type="ARBA" id="ARBA00001946"/>
    </source>
</evidence>
<keyword evidence="5" id="KW-0460">Magnesium</keyword>
<dbReference type="SUPFAM" id="SSF50324">
    <property type="entry name" value="Inorganic pyrophosphatase"/>
    <property type="match status" value="1"/>
</dbReference>
<dbReference type="EC" id="3.6.1.1" evidence="2"/>
<reference evidence="6 7" key="1">
    <citation type="journal article" date="2007" name="Nature">
        <title>Light stimulates growth of proteorhodopsin-containing marine Flavobacteria.</title>
        <authorList>
            <person name="Gomez-Consarnau L."/>
            <person name="Gonzalez J.M."/>
            <person name="Coll-Llado M."/>
            <person name="Gourdon P."/>
            <person name="Pascher T."/>
            <person name="Neutze R."/>
            <person name="Pedros-Alio C."/>
            <person name="Pinhassi J."/>
        </authorList>
    </citation>
    <scope>NUCLEOTIDE SEQUENCE [LARGE SCALE GENOMIC DNA]</scope>
    <source>
        <strain evidence="6 7">MED217</strain>
    </source>
</reference>
<evidence type="ECO:0000256" key="3">
    <source>
        <dbReference type="ARBA" id="ARBA00022723"/>
    </source>
</evidence>
<dbReference type="Proteomes" id="UP000001601">
    <property type="component" value="Unassembled WGS sequence"/>
</dbReference>
<accession>A3XNZ5</accession>
<dbReference type="GO" id="GO:0000287">
    <property type="term" value="F:magnesium ion binding"/>
    <property type="evidence" value="ECO:0007669"/>
    <property type="project" value="InterPro"/>
</dbReference>
<dbReference type="PROSITE" id="PS51257">
    <property type="entry name" value="PROKAR_LIPOPROTEIN"/>
    <property type="match status" value="1"/>
</dbReference>
<dbReference type="AlphaFoldDB" id="A3XNZ5"/>
<comment type="cofactor">
    <cofactor evidence="1">
        <name>Mg(2+)</name>
        <dbReference type="ChEBI" id="CHEBI:18420"/>
    </cofactor>
</comment>
<dbReference type="eggNOG" id="COG0221">
    <property type="taxonomic scope" value="Bacteria"/>
</dbReference>
<evidence type="ECO:0000313" key="7">
    <source>
        <dbReference type="Proteomes" id="UP000001601"/>
    </source>
</evidence>
<dbReference type="GO" id="GO:0005737">
    <property type="term" value="C:cytoplasm"/>
    <property type="evidence" value="ECO:0007669"/>
    <property type="project" value="InterPro"/>
</dbReference>
<keyword evidence="4" id="KW-0378">Hydrolase</keyword>
<name>A3XNZ5_LEEBM</name>
<keyword evidence="3" id="KW-0479">Metal-binding</keyword>
<gene>
    <name evidence="6" type="ORF">MED217_09305</name>
</gene>
<keyword evidence="7" id="KW-1185">Reference proteome</keyword>
<dbReference type="OrthoDB" id="5187599at2"/>
<sequence length="204" mass="22246">MTNVIKGLCILLFALQSCKQHSEENLLTFYAAKTAEGSINAVIEIPSGTRQKWEINKKTGVLEWEQVAGKGRIVDYLGYPGNYGFIPKTLLSKDQGGDGDPLDVLVLGDPVSRGSVVPCKLIGVLHLQDRGEQDDKLIAVAKNTSFYAINTIEDLNENYPGVTTIIETWFTNYKGKGLMKSSGYGDTAAATQILNEAILGFENQ</sequence>
<evidence type="ECO:0000256" key="5">
    <source>
        <dbReference type="ARBA" id="ARBA00022842"/>
    </source>
</evidence>
<dbReference type="HOGENOM" id="CLU_073198_0_0_10"/>
<dbReference type="PROSITE" id="PS00387">
    <property type="entry name" value="PPASE"/>
    <property type="match status" value="1"/>
</dbReference>
<evidence type="ECO:0000313" key="6">
    <source>
        <dbReference type="EMBL" id="EAQ48734.1"/>
    </source>
</evidence>
<dbReference type="STRING" id="398720.MED217_09305"/>
<dbReference type="EMBL" id="AANC01000007">
    <property type="protein sequence ID" value="EAQ48734.1"/>
    <property type="molecule type" value="Genomic_DNA"/>
</dbReference>
<comment type="caution">
    <text evidence="6">The sequence shown here is derived from an EMBL/GenBank/DDBJ whole genome shotgun (WGS) entry which is preliminary data.</text>
</comment>
<organism evidence="6 7">
    <name type="scientific">Leeuwenhoekiella blandensis (strain CECT 7118 / CCUG 51940 / KCTC 22103 / MED217)</name>
    <name type="common">Flavobacterium sp. (strain MED217)</name>
    <dbReference type="NCBI Taxonomy" id="398720"/>
    <lineage>
        <taxon>Bacteria</taxon>
        <taxon>Pseudomonadati</taxon>
        <taxon>Bacteroidota</taxon>
        <taxon>Flavobacteriia</taxon>
        <taxon>Flavobacteriales</taxon>
        <taxon>Flavobacteriaceae</taxon>
        <taxon>Leeuwenhoekiella</taxon>
    </lineage>
</organism>
<dbReference type="Gene3D" id="3.90.80.10">
    <property type="entry name" value="Inorganic pyrophosphatase"/>
    <property type="match status" value="1"/>
</dbReference>
<proteinExistence type="predicted"/>
<dbReference type="GO" id="GO:0004427">
    <property type="term" value="F:inorganic diphosphate phosphatase activity"/>
    <property type="evidence" value="ECO:0007669"/>
    <property type="project" value="UniProtKB-EC"/>
</dbReference>